<dbReference type="VEuPathDB" id="AmoebaDB:NAEGRDRAFT_53180"/>
<evidence type="ECO:0000256" key="2">
    <source>
        <dbReference type="SAM" id="Coils"/>
    </source>
</evidence>
<dbReference type="OrthoDB" id="10256912at2759"/>
<dbReference type="KEGG" id="ngr:NAEGRDRAFT_53180"/>
<dbReference type="InterPro" id="IPR011990">
    <property type="entry name" value="TPR-like_helical_dom_sf"/>
</dbReference>
<dbReference type="Gene3D" id="1.25.40.10">
    <property type="entry name" value="Tetratricopeptide repeat domain"/>
    <property type="match status" value="1"/>
</dbReference>
<evidence type="ECO:0000313" key="3">
    <source>
        <dbReference type="EMBL" id="EFC38268.1"/>
    </source>
</evidence>
<evidence type="ECO:0000313" key="4">
    <source>
        <dbReference type="Proteomes" id="UP000006671"/>
    </source>
</evidence>
<feature type="coiled-coil region" evidence="2">
    <location>
        <begin position="32"/>
        <end position="59"/>
    </location>
</feature>
<sequence>MTSNNSASGSLFNHFGSTCCGNLIRSNYHTNRISLKNLQQECTEKLESLEEKVSQLVVASLANNSDDLLIKQKKQIGNEVYLLLGKINQVAQSGENSAQFYLNYIRAVRLCVKCSLKGFINLETTDDFLAFLIRERERLTEIKDPSPAVPHFVVEFIKREITEQDVIVENEDWLFDYTFNAFKTNPVLIAYASNINLCQFLQQYLSEYVSLNMNMIGNTELEYEDQVIVEKEFFESVFYWAYYVANVNSFVVEENSLNHMKKICEQYDAWKGINKDVTITDLETGLELKLDSCMEVVRGSIYVCEGNLREAEKSLNRAIEIDPNNVHASGLLLRECTLNLYPEKLESLQEINNTITRFNRVLDTMRNKEIGGELPTSEIPLFSADTNVKASILLHAASLVNKESKSYGELIKKSKEFYDLSDKFIKLPYNILNLFNRARLYYSLEDYTNAVATVEQLLSIKFKLTEDQIRDSVIIMNLSLINSSQAKEAITKIEPYVRGMAYDLELRYSWLFAHEALIEQSKDQTVALHKCIEEYQKLLTPLQKSHKENGNKNLIPHISHLEKKIEQIQAKYSK</sequence>
<organism evidence="4">
    <name type="scientific">Naegleria gruberi</name>
    <name type="common">Amoeba</name>
    <dbReference type="NCBI Taxonomy" id="5762"/>
    <lineage>
        <taxon>Eukaryota</taxon>
        <taxon>Discoba</taxon>
        <taxon>Heterolobosea</taxon>
        <taxon>Tetramitia</taxon>
        <taxon>Eutetramitia</taxon>
        <taxon>Vahlkampfiidae</taxon>
        <taxon>Naegleria</taxon>
    </lineage>
</organism>
<dbReference type="RefSeq" id="XP_002671012.1">
    <property type="nucleotide sequence ID" value="XM_002670966.1"/>
</dbReference>
<dbReference type="EMBL" id="GG738909">
    <property type="protein sequence ID" value="EFC38268.1"/>
    <property type="molecule type" value="Genomic_DNA"/>
</dbReference>
<dbReference type="Proteomes" id="UP000006671">
    <property type="component" value="Unassembled WGS sequence"/>
</dbReference>
<reference evidence="3 4" key="1">
    <citation type="journal article" date="2010" name="Cell">
        <title>The genome of Naegleria gruberi illuminates early eukaryotic versatility.</title>
        <authorList>
            <person name="Fritz-Laylin L.K."/>
            <person name="Prochnik S.E."/>
            <person name="Ginger M.L."/>
            <person name="Dacks J.B."/>
            <person name="Carpenter M.L."/>
            <person name="Field M.C."/>
            <person name="Kuo A."/>
            <person name="Paredez A."/>
            <person name="Chapman J."/>
            <person name="Pham J."/>
            <person name="Shu S."/>
            <person name="Neupane R."/>
            <person name="Cipriano M."/>
            <person name="Mancuso J."/>
            <person name="Tu H."/>
            <person name="Salamov A."/>
            <person name="Lindquist E."/>
            <person name="Shapiro H."/>
            <person name="Lucas S."/>
            <person name="Grigoriev I.V."/>
            <person name="Cande W.Z."/>
            <person name="Fulton C."/>
            <person name="Rokhsar D.S."/>
            <person name="Dawson S.C."/>
        </authorList>
    </citation>
    <scope>NUCLEOTIDE SEQUENCE [LARGE SCALE GENOMIC DNA]</scope>
    <source>
        <strain evidence="3 4">NEG-M</strain>
    </source>
</reference>
<dbReference type="InterPro" id="IPR019734">
    <property type="entry name" value="TPR_rpt"/>
</dbReference>
<keyword evidence="1" id="KW-0802">TPR repeat</keyword>
<proteinExistence type="predicted"/>
<dbReference type="Pfam" id="PF13181">
    <property type="entry name" value="TPR_8"/>
    <property type="match status" value="2"/>
</dbReference>
<evidence type="ECO:0000256" key="1">
    <source>
        <dbReference type="PROSITE-ProRule" id="PRU00339"/>
    </source>
</evidence>
<dbReference type="GeneID" id="8857822"/>
<gene>
    <name evidence="3" type="ORF">NAEGRDRAFT_53180</name>
</gene>
<protein>
    <submittedName>
        <fullName evidence="3">Predicted protein</fullName>
    </submittedName>
</protein>
<name>D2VY58_NAEGR</name>
<dbReference type="SUPFAM" id="SSF48452">
    <property type="entry name" value="TPR-like"/>
    <property type="match status" value="1"/>
</dbReference>
<dbReference type="PROSITE" id="PS50005">
    <property type="entry name" value="TPR"/>
    <property type="match status" value="1"/>
</dbReference>
<feature type="repeat" description="TPR" evidence="1">
    <location>
        <begin position="292"/>
        <end position="325"/>
    </location>
</feature>
<keyword evidence="4" id="KW-1185">Reference proteome</keyword>
<accession>D2VY58</accession>
<dbReference type="InParanoid" id="D2VY58"/>
<dbReference type="AlphaFoldDB" id="D2VY58"/>
<keyword evidence="2" id="KW-0175">Coiled coil</keyword>
<dbReference type="OMA" id="SCMEVVR"/>